<dbReference type="GO" id="GO:0007165">
    <property type="term" value="P:signal transduction"/>
    <property type="evidence" value="ECO:0007669"/>
    <property type="project" value="UniProtKB-KW"/>
</dbReference>
<dbReference type="PROSITE" id="PS50878">
    <property type="entry name" value="RT_POL"/>
    <property type="match status" value="1"/>
</dbReference>
<gene>
    <name evidence="9" type="ORF">GRJ2_000573200</name>
</gene>
<keyword evidence="5" id="KW-0807">Transducer</keyword>
<keyword evidence="10" id="KW-1185">Reference proteome</keyword>
<dbReference type="GO" id="GO:0016020">
    <property type="term" value="C:membrane"/>
    <property type="evidence" value="ECO:0007669"/>
    <property type="project" value="UniProtKB-SubCell"/>
</dbReference>
<feature type="transmembrane region" description="Helical" evidence="7">
    <location>
        <begin position="627"/>
        <end position="651"/>
    </location>
</feature>
<dbReference type="EMBL" id="BAAFJT010000001">
    <property type="protein sequence ID" value="GAB0181079.1"/>
    <property type="molecule type" value="Genomic_DNA"/>
</dbReference>
<feature type="region of interest" description="Disordered" evidence="6">
    <location>
        <begin position="1"/>
        <end position="21"/>
    </location>
</feature>
<evidence type="ECO:0000313" key="10">
    <source>
        <dbReference type="Proteomes" id="UP001623348"/>
    </source>
</evidence>
<evidence type="ECO:0000256" key="7">
    <source>
        <dbReference type="SAM" id="Phobius"/>
    </source>
</evidence>
<name>A0ABC9W696_GRUJA</name>
<keyword evidence="2 7" id="KW-0812">Transmembrane</keyword>
<comment type="caution">
    <text evidence="9">The sequence shown here is derived from an EMBL/GenBank/DDBJ whole genome shotgun (WGS) entry which is preliminary data.</text>
</comment>
<evidence type="ECO:0000256" key="3">
    <source>
        <dbReference type="ARBA" id="ARBA00022989"/>
    </source>
</evidence>
<comment type="subcellular location">
    <subcellularLocation>
        <location evidence="1">Membrane</location>
        <topology evidence="1">Multi-pass membrane protein</topology>
    </subcellularLocation>
</comment>
<dbReference type="PANTHER" id="PTHR33332">
    <property type="entry name" value="REVERSE TRANSCRIPTASE DOMAIN-CONTAINING PROTEIN"/>
    <property type="match status" value="1"/>
</dbReference>
<evidence type="ECO:0000256" key="5">
    <source>
        <dbReference type="ARBA" id="ARBA00023224"/>
    </source>
</evidence>
<sequence>MNKELLGKVKQKKEASRGWKQGQVTWEEYRETVRAAREQVRKAKALIEISLARDVKDNKKSFYRYVSDKRRTRENVGPLRNEMGDLVTQDMEKAEVLNDFFASVFTGKCLSHIAQVTEGRDWENAEPPTVGEDQVREYLRNLKVHKSMGPDEMHPRVLRELADEVARPLSIIFEKSSQSGKVPTGWKRGNITPIFKKGKRKTQGTSGRQRGFTKGKSCLTDLVTFYDGVTASVDKGRAADVTYLDLCKAFDTVPHDILVSKLERHGFDGWTTRWIRNWLDGRTQRVVVNGSISKWRTATSGVPQGSVLGPALFNIFVSNMDSRIECTLSKFADDTKLCGVVDMLEGRDTIQRDLDRLERWDHANRMKFNKAKGKVLHVGQGNPKHDYRLGEEWIESSPEEKDLGILIDEKLSMSRQCALAAQKANRLLVHIKRGVTSRSREVILPLYSALVATPTASMAFWSLQPDADGSLSPGRETQLSRTGETPAHPSFQILGQILLVQFKYEEMSDADSILTYTMGVEEDLHSPTYSLITLLPMVNLRSSSTFVPKLLLGFLFHLSHISLGGCMAQTFFPYYYITLDCNTVLLMATAGSNISFVSPMVTLASKVHLCHSNVIKHMVLVNLSRGVIARIKMVVLAMRAITIVFDLGFLLTSYCRIIQTFLRIALRFPRSKACHTRAAHLMVILVTCPASPPR</sequence>
<evidence type="ECO:0000256" key="6">
    <source>
        <dbReference type="SAM" id="MobiDB-lite"/>
    </source>
</evidence>
<dbReference type="SUPFAM" id="SSF81321">
    <property type="entry name" value="Family A G protein-coupled receptor-like"/>
    <property type="match status" value="1"/>
</dbReference>
<dbReference type="Pfam" id="PF13853">
    <property type="entry name" value="7tm_4"/>
    <property type="match status" value="1"/>
</dbReference>
<evidence type="ECO:0000256" key="4">
    <source>
        <dbReference type="ARBA" id="ARBA00023136"/>
    </source>
</evidence>
<keyword evidence="3 7" id="KW-1133">Transmembrane helix</keyword>
<dbReference type="CDD" id="cd01650">
    <property type="entry name" value="RT_nLTR_like"/>
    <property type="match status" value="1"/>
</dbReference>
<evidence type="ECO:0000259" key="8">
    <source>
        <dbReference type="PROSITE" id="PS50878"/>
    </source>
</evidence>
<dbReference type="Pfam" id="PF00078">
    <property type="entry name" value="RVT_1"/>
    <property type="match status" value="1"/>
</dbReference>
<accession>A0ABC9W696</accession>
<dbReference type="SUPFAM" id="SSF56672">
    <property type="entry name" value="DNA/RNA polymerases"/>
    <property type="match status" value="1"/>
</dbReference>
<keyword evidence="4 7" id="KW-0472">Membrane</keyword>
<organism evidence="9 10">
    <name type="scientific">Grus japonensis</name>
    <name type="common">Japanese crane</name>
    <name type="synonym">Red-crowned crane</name>
    <dbReference type="NCBI Taxonomy" id="30415"/>
    <lineage>
        <taxon>Eukaryota</taxon>
        <taxon>Metazoa</taxon>
        <taxon>Chordata</taxon>
        <taxon>Craniata</taxon>
        <taxon>Vertebrata</taxon>
        <taxon>Euteleostomi</taxon>
        <taxon>Archelosauria</taxon>
        <taxon>Archosauria</taxon>
        <taxon>Dinosauria</taxon>
        <taxon>Saurischia</taxon>
        <taxon>Theropoda</taxon>
        <taxon>Coelurosauria</taxon>
        <taxon>Aves</taxon>
        <taxon>Neognathae</taxon>
        <taxon>Neoaves</taxon>
        <taxon>Gruiformes</taxon>
        <taxon>Gruidae</taxon>
        <taxon>Grus</taxon>
    </lineage>
</organism>
<proteinExistence type="predicted"/>
<evidence type="ECO:0000256" key="2">
    <source>
        <dbReference type="ARBA" id="ARBA00022692"/>
    </source>
</evidence>
<reference evidence="9 10" key="1">
    <citation type="submission" date="2024-06" db="EMBL/GenBank/DDBJ databases">
        <title>The draft genome of Grus japonensis, version 3.</title>
        <authorList>
            <person name="Nabeshima K."/>
            <person name="Suzuki S."/>
            <person name="Onuma M."/>
        </authorList>
    </citation>
    <scope>NUCLEOTIDE SEQUENCE [LARGE SCALE GENOMIC DNA]</scope>
    <source>
        <strain evidence="9 10">451A</strain>
    </source>
</reference>
<dbReference type="InterPro" id="IPR043502">
    <property type="entry name" value="DNA/RNA_pol_sf"/>
</dbReference>
<dbReference type="InterPro" id="IPR000725">
    <property type="entry name" value="Olfact_rcpt"/>
</dbReference>
<dbReference type="Proteomes" id="UP001623348">
    <property type="component" value="Unassembled WGS sequence"/>
</dbReference>
<feature type="compositionally biased region" description="Basic and acidic residues" evidence="6">
    <location>
        <begin position="1"/>
        <end position="17"/>
    </location>
</feature>
<protein>
    <submittedName>
        <fullName evidence="9">Mitochondrial enolase superfamily member 1</fullName>
    </submittedName>
</protein>
<evidence type="ECO:0000313" key="9">
    <source>
        <dbReference type="EMBL" id="GAB0181079.1"/>
    </source>
</evidence>
<dbReference type="InterPro" id="IPR000477">
    <property type="entry name" value="RT_dom"/>
</dbReference>
<dbReference type="AlphaFoldDB" id="A0ABC9W696"/>
<feature type="domain" description="Reverse transcriptase" evidence="8">
    <location>
        <begin position="175"/>
        <end position="407"/>
    </location>
</feature>
<evidence type="ECO:0000256" key="1">
    <source>
        <dbReference type="ARBA" id="ARBA00004141"/>
    </source>
</evidence>